<proteinExistence type="predicted"/>
<evidence type="ECO:0000256" key="2">
    <source>
        <dbReference type="SAM" id="SignalP"/>
    </source>
</evidence>
<gene>
    <name evidence="3" type="ORF">SAMN05444515_11560</name>
</gene>
<keyword evidence="2" id="KW-0732">Signal</keyword>
<name>A0A1H7PYX7_9GAMM</name>
<protein>
    <recommendedName>
        <fullName evidence="5">DUF3106 domain-containing protein</fullName>
    </recommendedName>
</protein>
<feature type="compositionally biased region" description="Basic and acidic residues" evidence="1">
    <location>
        <begin position="89"/>
        <end position="99"/>
    </location>
</feature>
<dbReference type="EMBL" id="FOAA01000015">
    <property type="protein sequence ID" value="SEL40644.1"/>
    <property type="molecule type" value="Genomic_DNA"/>
</dbReference>
<keyword evidence="4" id="KW-1185">Reference proteome</keyword>
<dbReference type="STRING" id="1396821.SAMN05444515_11560"/>
<dbReference type="Proteomes" id="UP000199256">
    <property type="component" value="Unassembled WGS sequence"/>
</dbReference>
<evidence type="ECO:0000256" key="1">
    <source>
        <dbReference type="SAM" id="MobiDB-lite"/>
    </source>
</evidence>
<dbReference type="AlphaFoldDB" id="A0A1H7PYX7"/>
<feature type="chain" id="PRO_5011542310" description="DUF3106 domain-containing protein" evidence="2">
    <location>
        <begin position="37"/>
        <end position="181"/>
    </location>
</feature>
<feature type="compositionally biased region" description="Basic and acidic residues" evidence="1">
    <location>
        <begin position="135"/>
        <end position="175"/>
    </location>
</feature>
<evidence type="ECO:0000313" key="4">
    <source>
        <dbReference type="Proteomes" id="UP000199256"/>
    </source>
</evidence>
<feature type="compositionally biased region" description="Basic and acidic residues" evidence="1">
    <location>
        <begin position="105"/>
        <end position="126"/>
    </location>
</feature>
<organism evidence="3 4">
    <name type="scientific">Ectothiorhodospira marina</name>
    <dbReference type="NCBI Taxonomy" id="1396821"/>
    <lineage>
        <taxon>Bacteria</taxon>
        <taxon>Pseudomonadati</taxon>
        <taxon>Pseudomonadota</taxon>
        <taxon>Gammaproteobacteria</taxon>
        <taxon>Chromatiales</taxon>
        <taxon>Ectothiorhodospiraceae</taxon>
        <taxon>Ectothiorhodospira</taxon>
    </lineage>
</organism>
<feature type="signal peptide" evidence="2">
    <location>
        <begin position="1"/>
        <end position="36"/>
    </location>
</feature>
<sequence length="181" mass="21587">MNRKPTQQSRLNLPRSLLAGAVALSLALGGVAVASAQPTGSDRPCVERGAPWGDKGRAESRQNLDQEQRQALREQREERRQAWADMSDEERQALRERRSEHRKAWREMDDPDRQALRETMQERRQAWNDMDEDERQALRERKQERRAAWEAKSPEERREMRERLRDMDPEARREWFQQQRG</sequence>
<accession>A0A1H7PYX7</accession>
<dbReference type="RefSeq" id="WP_090254856.1">
    <property type="nucleotide sequence ID" value="NZ_FOAA01000015.1"/>
</dbReference>
<evidence type="ECO:0008006" key="5">
    <source>
        <dbReference type="Google" id="ProtNLM"/>
    </source>
</evidence>
<feature type="region of interest" description="Disordered" evidence="1">
    <location>
        <begin position="35"/>
        <end position="181"/>
    </location>
</feature>
<evidence type="ECO:0000313" key="3">
    <source>
        <dbReference type="EMBL" id="SEL40644.1"/>
    </source>
</evidence>
<feature type="compositionally biased region" description="Basic and acidic residues" evidence="1">
    <location>
        <begin position="54"/>
        <end position="82"/>
    </location>
</feature>
<reference evidence="4" key="1">
    <citation type="submission" date="2016-10" db="EMBL/GenBank/DDBJ databases">
        <authorList>
            <person name="Varghese N."/>
            <person name="Submissions S."/>
        </authorList>
    </citation>
    <scope>NUCLEOTIDE SEQUENCE [LARGE SCALE GENOMIC DNA]</scope>
    <source>
        <strain evidence="4">DSM 241</strain>
    </source>
</reference>
<dbReference type="OrthoDB" id="9841760at2"/>